<organism evidence="1 2">
    <name type="scientific">Methylocystis hirsuta</name>
    <dbReference type="NCBI Taxonomy" id="369798"/>
    <lineage>
        <taxon>Bacteria</taxon>
        <taxon>Pseudomonadati</taxon>
        <taxon>Pseudomonadota</taxon>
        <taxon>Alphaproteobacteria</taxon>
        <taxon>Hyphomicrobiales</taxon>
        <taxon>Methylocystaceae</taxon>
        <taxon>Methylocystis</taxon>
    </lineage>
</organism>
<name>A0A3M9XSZ6_9HYPH</name>
<reference evidence="1 2" key="1">
    <citation type="submission" date="2018-08" db="EMBL/GenBank/DDBJ databases">
        <title>Genome sequence of Methylocystis hirsuta CSC1, a methanotroph able to accumulate PHAs.</title>
        <authorList>
            <person name="Bordel S."/>
            <person name="Rodriguez E."/>
            <person name="Gancedo J."/>
            <person name="Munoz R."/>
        </authorList>
    </citation>
    <scope>NUCLEOTIDE SEQUENCE [LARGE SCALE GENOMIC DNA]</scope>
    <source>
        <strain evidence="1 2">CSC1</strain>
    </source>
</reference>
<dbReference type="OrthoDB" id="8188168at2"/>
<dbReference type="EMBL" id="QWDD01000001">
    <property type="protein sequence ID" value="RNJ51383.1"/>
    <property type="molecule type" value="Genomic_DNA"/>
</dbReference>
<protein>
    <submittedName>
        <fullName evidence="1">Uncharacterized protein</fullName>
    </submittedName>
</protein>
<dbReference type="AlphaFoldDB" id="A0A3M9XSZ6"/>
<proteinExistence type="predicted"/>
<sequence>MDAAQAGEKARAQSADKLFMENTLLRVSGALFCHDAKRAAKNADIIELNRGVEEKRITIRPDSKLGQPGPLAHKVFVALIKKHSDYGRPVQQDISFTRREIGRLIGRKEWGGKDSEQLSRALYEIHHTFIAAFFRNKAGRYIEHSFNIFPEILIERREFLSDPIEACTITLARPIIASLEDEHFTCLNHSLMTRLGTIGQALYMRAFFHFANLYDGRNRTKLEFQKRYDDMCLEWLGGLTVLRHRSKIIGEQLGPHLDQLVAEGILASYTVAKAKSSDNFVITFRPGETFFRDYDRFYRNRQQGGLQFEFHGEQREISEPLRVAQLFVAKRTGQPASRIASFPSKDVATAREILTVVSFAEIGDFIDYALAEAKRTGFDVQTLGGIRQYLAGYQAAKAAKKASRAHEARMMQKHQAETEKVAYEDYRKSEARRIFESLTPDERDTIEKAATAQAASFTGSLRKIMTDRKRDEITIERHGNAIEGFEEWRAG</sequence>
<dbReference type="RefSeq" id="WP_123177253.1">
    <property type="nucleotide sequence ID" value="NZ_QWDD01000001.1"/>
</dbReference>
<comment type="caution">
    <text evidence="1">The sequence shown here is derived from an EMBL/GenBank/DDBJ whole genome shotgun (WGS) entry which is preliminary data.</text>
</comment>
<dbReference type="Proteomes" id="UP000268623">
    <property type="component" value="Unassembled WGS sequence"/>
</dbReference>
<keyword evidence="2" id="KW-1185">Reference proteome</keyword>
<gene>
    <name evidence="1" type="ORF">D1O30_19065</name>
</gene>
<evidence type="ECO:0000313" key="1">
    <source>
        <dbReference type="EMBL" id="RNJ51383.1"/>
    </source>
</evidence>
<accession>A0A3M9XSZ6</accession>
<evidence type="ECO:0000313" key="2">
    <source>
        <dbReference type="Proteomes" id="UP000268623"/>
    </source>
</evidence>